<dbReference type="InterPro" id="IPR051979">
    <property type="entry name" value="B-box_zinc_finger"/>
</dbReference>
<keyword evidence="13" id="KW-1185">Reference proteome</keyword>
<proteinExistence type="predicted"/>
<dbReference type="EMBL" id="JAUJYN010000004">
    <property type="protein sequence ID" value="KAK1273768.1"/>
    <property type="molecule type" value="Genomic_DNA"/>
</dbReference>
<evidence type="ECO:0000313" key="13">
    <source>
        <dbReference type="Proteomes" id="UP001179952"/>
    </source>
</evidence>
<keyword evidence="8" id="KW-0539">Nucleus</keyword>
<evidence type="ECO:0000256" key="5">
    <source>
        <dbReference type="ARBA" id="ARBA00022833"/>
    </source>
</evidence>
<evidence type="ECO:0000256" key="1">
    <source>
        <dbReference type="ARBA" id="ARBA00004123"/>
    </source>
</evidence>
<evidence type="ECO:0000256" key="10">
    <source>
        <dbReference type="SAM" id="MobiDB-lite"/>
    </source>
</evidence>
<dbReference type="Proteomes" id="UP001179952">
    <property type="component" value="Unassembled WGS sequence"/>
</dbReference>
<dbReference type="Pfam" id="PF00643">
    <property type="entry name" value="zf-B_box"/>
    <property type="match status" value="1"/>
</dbReference>
<gene>
    <name evidence="12" type="ORF">QJS04_geneDACA013228</name>
</gene>
<comment type="subcellular location">
    <subcellularLocation>
        <location evidence="1">Nucleus</location>
    </subcellularLocation>
</comment>
<accession>A0AAV9BBF9</accession>
<evidence type="ECO:0000256" key="4">
    <source>
        <dbReference type="ARBA" id="ARBA00022771"/>
    </source>
</evidence>
<protein>
    <submittedName>
        <fullName evidence="12">Salt tolerance-like protein</fullName>
    </submittedName>
</protein>
<feature type="domain" description="B box-type" evidence="11">
    <location>
        <begin position="55"/>
        <end position="102"/>
    </location>
</feature>
<dbReference type="SMART" id="SM00336">
    <property type="entry name" value="BBOX"/>
    <property type="match status" value="2"/>
</dbReference>
<keyword evidence="2" id="KW-0479">Metal-binding</keyword>
<evidence type="ECO:0000256" key="3">
    <source>
        <dbReference type="ARBA" id="ARBA00022737"/>
    </source>
</evidence>
<keyword evidence="5" id="KW-0862">Zinc</keyword>
<evidence type="ECO:0000256" key="7">
    <source>
        <dbReference type="ARBA" id="ARBA00023163"/>
    </source>
</evidence>
<dbReference type="InterPro" id="IPR000315">
    <property type="entry name" value="Znf_B-box"/>
</dbReference>
<keyword evidence="7" id="KW-0804">Transcription</keyword>
<keyword evidence="6" id="KW-0805">Transcription regulation</keyword>
<evidence type="ECO:0000256" key="2">
    <source>
        <dbReference type="ARBA" id="ARBA00022723"/>
    </source>
</evidence>
<dbReference type="CDD" id="cd19821">
    <property type="entry name" value="Bbox1_BBX-like"/>
    <property type="match status" value="2"/>
</dbReference>
<dbReference type="GO" id="GO:0009640">
    <property type="term" value="P:photomorphogenesis"/>
    <property type="evidence" value="ECO:0007669"/>
    <property type="project" value="TreeGrafter"/>
</dbReference>
<evidence type="ECO:0000259" key="11">
    <source>
        <dbReference type="PROSITE" id="PS50119"/>
    </source>
</evidence>
<reference evidence="12" key="2">
    <citation type="submission" date="2023-06" db="EMBL/GenBank/DDBJ databases">
        <authorList>
            <person name="Ma L."/>
            <person name="Liu K.-W."/>
            <person name="Li Z."/>
            <person name="Hsiao Y.-Y."/>
            <person name="Qi Y."/>
            <person name="Fu T."/>
            <person name="Tang G."/>
            <person name="Zhang D."/>
            <person name="Sun W.-H."/>
            <person name="Liu D.-K."/>
            <person name="Li Y."/>
            <person name="Chen G.-Z."/>
            <person name="Liu X.-D."/>
            <person name="Liao X.-Y."/>
            <person name="Jiang Y.-T."/>
            <person name="Yu X."/>
            <person name="Hao Y."/>
            <person name="Huang J."/>
            <person name="Zhao X.-W."/>
            <person name="Ke S."/>
            <person name="Chen Y.-Y."/>
            <person name="Wu W.-L."/>
            <person name="Hsu J.-L."/>
            <person name="Lin Y.-F."/>
            <person name="Huang M.-D."/>
            <person name="Li C.-Y."/>
            <person name="Huang L."/>
            <person name="Wang Z.-W."/>
            <person name="Zhao X."/>
            <person name="Zhong W.-Y."/>
            <person name="Peng D.-H."/>
            <person name="Ahmad S."/>
            <person name="Lan S."/>
            <person name="Zhang J.-S."/>
            <person name="Tsai W.-C."/>
            <person name="Van De Peer Y."/>
            <person name="Liu Z.-J."/>
        </authorList>
    </citation>
    <scope>NUCLEOTIDE SEQUENCE</scope>
    <source>
        <strain evidence="12">SCP</strain>
        <tissue evidence="12">Leaves</tissue>
    </source>
</reference>
<comment type="caution">
    <text evidence="12">The sequence shown here is derived from an EMBL/GenBank/DDBJ whole genome shotgun (WGS) entry which is preliminary data.</text>
</comment>
<evidence type="ECO:0000256" key="8">
    <source>
        <dbReference type="ARBA" id="ARBA00023242"/>
    </source>
</evidence>
<feature type="region of interest" description="Disordered" evidence="10">
    <location>
        <begin position="127"/>
        <end position="147"/>
    </location>
</feature>
<name>A0AAV9BBF9_ACOGR</name>
<feature type="domain" description="B box-type" evidence="11">
    <location>
        <begin position="1"/>
        <end position="48"/>
    </location>
</feature>
<dbReference type="Gene3D" id="3.30.160.60">
    <property type="entry name" value="Classic Zinc Finger"/>
    <property type="match status" value="1"/>
</dbReference>
<dbReference type="GO" id="GO:0005634">
    <property type="term" value="C:nucleus"/>
    <property type="evidence" value="ECO:0007669"/>
    <property type="project" value="UniProtKB-SubCell"/>
</dbReference>
<keyword evidence="4 9" id="KW-0863">Zinc-finger</keyword>
<dbReference type="PANTHER" id="PTHR31832">
    <property type="entry name" value="B-BOX ZINC FINGER PROTEIN 22"/>
    <property type="match status" value="1"/>
</dbReference>
<dbReference type="GO" id="GO:0008270">
    <property type="term" value="F:zinc ion binding"/>
    <property type="evidence" value="ECO:0007669"/>
    <property type="project" value="UniProtKB-KW"/>
</dbReference>
<dbReference type="PROSITE" id="PS50119">
    <property type="entry name" value="ZF_BBOX"/>
    <property type="match status" value="2"/>
</dbReference>
<dbReference type="AlphaFoldDB" id="A0AAV9BBF9"/>
<evidence type="ECO:0000256" key="6">
    <source>
        <dbReference type="ARBA" id="ARBA00023015"/>
    </source>
</evidence>
<dbReference type="PANTHER" id="PTHR31832:SF52">
    <property type="entry name" value="B-BOX ZINC FINGER PROTEIN 21"/>
    <property type="match status" value="1"/>
</dbReference>
<evidence type="ECO:0000313" key="12">
    <source>
        <dbReference type="EMBL" id="KAK1273768.1"/>
    </source>
</evidence>
<dbReference type="GO" id="GO:0006355">
    <property type="term" value="P:regulation of DNA-templated transcription"/>
    <property type="evidence" value="ECO:0007669"/>
    <property type="project" value="TreeGrafter"/>
</dbReference>
<reference evidence="12" key="1">
    <citation type="journal article" date="2023" name="Nat. Commun.">
        <title>Diploid and tetraploid genomes of Acorus and the evolution of monocots.</title>
        <authorList>
            <person name="Ma L."/>
            <person name="Liu K.W."/>
            <person name="Li Z."/>
            <person name="Hsiao Y.Y."/>
            <person name="Qi Y."/>
            <person name="Fu T."/>
            <person name="Tang G.D."/>
            <person name="Zhang D."/>
            <person name="Sun W.H."/>
            <person name="Liu D.K."/>
            <person name="Li Y."/>
            <person name="Chen G.Z."/>
            <person name="Liu X.D."/>
            <person name="Liao X.Y."/>
            <person name="Jiang Y.T."/>
            <person name="Yu X."/>
            <person name="Hao Y."/>
            <person name="Huang J."/>
            <person name="Zhao X.W."/>
            <person name="Ke S."/>
            <person name="Chen Y.Y."/>
            <person name="Wu W.L."/>
            <person name="Hsu J.L."/>
            <person name="Lin Y.F."/>
            <person name="Huang M.D."/>
            <person name="Li C.Y."/>
            <person name="Huang L."/>
            <person name="Wang Z.W."/>
            <person name="Zhao X."/>
            <person name="Zhong W.Y."/>
            <person name="Peng D.H."/>
            <person name="Ahmad S."/>
            <person name="Lan S."/>
            <person name="Zhang J.S."/>
            <person name="Tsai W.C."/>
            <person name="Van de Peer Y."/>
            <person name="Liu Z.J."/>
        </authorList>
    </citation>
    <scope>NUCLEOTIDE SEQUENCE</scope>
    <source>
        <strain evidence="12">SCP</strain>
    </source>
</reference>
<organism evidence="12 13">
    <name type="scientific">Acorus gramineus</name>
    <name type="common">Dwarf sweet flag</name>
    <dbReference type="NCBI Taxonomy" id="55184"/>
    <lineage>
        <taxon>Eukaryota</taxon>
        <taxon>Viridiplantae</taxon>
        <taxon>Streptophyta</taxon>
        <taxon>Embryophyta</taxon>
        <taxon>Tracheophyta</taxon>
        <taxon>Spermatophyta</taxon>
        <taxon>Magnoliopsida</taxon>
        <taxon>Liliopsida</taxon>
        <taxon>Acoraceae</taxon>
        <taxon>Acorus</taxon>
    </lineage>
</organism>
<evidence type="ECO:0000256" key="9">
    <source>
        <dbReference type="PROSITE-ProRule" id="PRU00024"/>
    </source>
</evidence>
<feature type="compositionally biased region" description="Low complexity" evidence="10">
    <location>
        <begin position="127"/>
        <end position="142"/>
    </location>
</feature>
<keyword evidence="3" id="KW-0677">Repeat</keyword>
<dbReference type="InterPro" id="IPR049808">
    <property type="entry name" value="CONSTANS-like_Bbox1"/>
</dbReference>
<sequence>MKIQCDVCGGAEQATIFCCADEAALCGGCDRRVHHANKLAGKHCRFSLRNPTSPSDSPRCDICQERRAILFCQEDRAILCSECDSPIHTANPLTQKHNRFLLTGVRVSSPSPSIITDVNDVGLVSTSSTTPTTTTSNSCSDGSGDGGSGGSSISDYLIKTLPGWCVEDLLDSSDCLSKMGEVSPFIEADFDNTGGLGFGALANPTWVPKVPQWMTPPTPVIGTFNGSCNADDKTTFMYSSPPSGKRRANDDGGFRVPQINPPTCKRFRSMWTSG</sequence>